<feature type="domain" description="Tyr recombinase" evidence="7">
    <location>
        <begin position="135"/>
        <end position="318"/>
    </location>
</feature>
<dbReference type="CDD" id="cd00397">
    <property type="entry name" value="DNA_BRE_C"/>
    <property type="match status" value="1"/>
</dbReference>
<protein>
    <submittedName>
        <fullName evidence="9">Integrase/recombinase XerD</fullName>
    </submittedName>
</protein>
<dbReference type="InterPro" id="IPR011010">
    <property type="entry name" value="DNA_brk_join_enz"/>
</dbReference>
<dbReference type="PANTHER" id="PTHR30349">
    <property type="entry name" value="PHAGE INTEGRASE-RELATED"/>
    <property type="match status" value="1"/>
</dbReference>
<dbReference type="InterPro" id="IPR010998">
    <property type="entry name" value="Integrase_recombinase_N"/>
</dbReference>
<dbReference type="Gene3D" id="1.10.443.10">
    <property type="entry name" value="Intergrase catalytic core"/>
    <property type="match status" value="1"/>
</dbReference>
<evidence type="ECO:0000256" key="6">
    <source>
        <dbReference type="PROSITE-ProRule" id="PRU01248"/>
    </source>
</evidence>
<evidence type="ECO:0000256" key="1">
    <source>
        <dbReference type="ARBA" id="ARBA00003283"/>
    </source>
</evidence>
<sequence length="331" mass="39292">MLKEIEYQIDNFMYYCENKNLSKKTIASYEATLRLFARYLEDNFSITDAKLVKEKNIKDYIIYTKERGKYTFTANSRTEKINNPCAREDFGKKISTTTVNNYIRNLKVFFNFLVEERVIKTNPLQKIKQFKNVRKAKEQLSDEEFARLIRYLDTTKFHEFRDYIIIQLILDSGMRIGECLALQVENLDIRNNAILIKAENAKSNKDRYVFFSNVMQKMLHRWLQYKDRYVNTEFLFCTNRSTQLAVSNFEKNFRNYVARARITKNITAHSLRNNYARRFLMSGGDIYTLSKILGHSSVTVTEQAYADLSTEDIRKNYRKFSPLENMKGGRR</sequence>
<dbReference type="InterPro" id="IPR013762">
    <property type="entry name" value="Integrase-like_cat_sf"/>
</dbReference>
<evidence type="ECO:0000259" key="8">
    <source>
        <dbReference type="PROSITE" id="PS51900"/>
    </source>
</evidence>
<evidence type="ECO:0000256" key="4">
    <source>
        <dbReference type="ARBA" id="ARBA00023125"/>
    </source>
</evidence>
<dbReference type="Pfam" id="PF02899">
    <property type="entry name" value="Phage_int_SAM_1"/>
    <property type="match status" value="1"/>
</dbReference>
<evidence type="ECO:0000313" key="10">
    <source>
        <dbReference type="Proteomes" id="UP000184447"/>
    </source>
</evidence>
<dbReference type="InterPro" id="IPR002104">
    <property type="entry name" value="Integrase_catalytic"/>
</dbReference>
<gene>
    <name evidence="9" type="ORF">SAMN02745207_00890</name>
</gene>
<reference evidence="9 10" key="1">
    <citation type="submission" date="2016-11" db="EMBL/GenBank/DDBJ databases">
        <authorList>
            <person name="Jaros S."/>
            <person name="Januszkiewicz K."/>
            <person name="Wedrychowicz H."/>
        </authorList>
    </citation>
    <scope>NUCLEOTIDE SEQUENCE [LARGE SCALE GENOMIC DNA]</scope>
    <source>
        <strain evidence="9 10">DSM 8605</strain>
    </source>
</reference>
<dbReference type="STRING" id="1121316.SAMN02745207_00890"/>
<dbReference type="RefSeq" id="WP_073337221.1">
    <property type="nucleotide sequence ID" value="NZ_FQXM01000004.1"/>
</dbReference>
<proteinExistence type="inferred from homology"/>
<keyword evidence="5" id="KW-0233">DNA recombination</keyword>
<accession>A0A1M5SDV9</accession>
<dbReference type="OrthoDB" id="9785687at2"/>
<name>A0A1M5SDV9_9CLOT</name>
<dbReference type="InterPro" id="IPR044068">
    <property type="entry name" value="CB"/>
</dbReference>
<dbReference type="Proteomes" id="UP000184447">
    <property type="component" value="Unassembled WGS sequence"/>
</dbReference>
<dbReference type="PANTHER" id="PTHR30349:SF64">
    <property type="entry name" value="PROPHAGE INTEGRASE INTD-RELATED"/>
    <property type="match status" value="1"/>
</dbReference>
<evidence type="ECO:0000256" key="5">
    <source>
        <dbReference type="ARBA" id="ARBA00023172"/>
    </source>
</evidence>
<dbReference type="SUPFAM" id="SSF56349">
    <property type="entry name" value="DNA breaking-rejoining enzymes"/>
    <property type="match status" value="1"/>
</dbReference>
<evidence type="ECO:0000256" key="3">
    <source>
        <dbReference type="ARBA" id="ARBA00022908"/>
    </source>
</evidence>
<dbReference type="InterPro" id="IPR050090">
    <property type="entry name" value="Tyrosine_recombinase_XerCD"/>
</dbReference>
<keyword evidence="10" id="KW-1185">Reference proteome</keyword>
<dbReference type="PROSITE" id="PS51900">
    <property type="entry name" value="CB"/>
    <property type="match status" value="1"/>
</dbReference>
<dbReference type="AlphaFoldDB" id="A0A1M5SDV9"/>
<dbReference type="GO" id="GO:0006310">
    <property type="term" value="P:DNA recombination"/>
    <property type="evidence" value="ECO:0007669"/>
    <property type="project" value="UniProtKB-KW"/>
</dbReference>
<evidence type="ECO:0000259" key="7">
    <source>
        <dbReference type="PROSITE" id="PS51898"/>
    </source>
</evidence>
<dbReference type="EMBL" id="FQXM01000004">
    <property type="protein sequence ID" value="SHH36792.1"/>
    <property type="molecule type" value="Genomic_DNA"/>
</dbReference>
<comment type="similarity">
    <text evidence="2">Belongs to the 'phage' integrase family.</text>
</comment>
<dbReference type="GO" id="GO:0003677">
    <property type="term" value="F:DNA binding"/>
    <property type="evidence" value="ECO:0007669"/>
    <property type="project" value="UniProtKB-UniRule"/>
</dbReference>
<keyword evidence="3" id="KW-0229">DNA integration</keyword>
<dbReference type="Gene3D" id="1.10.150.130">
    <property type="match status" value="1"/>
</dbReference>
<dbReference type="InterPro" id="IPR004107">
    <property type="entry name" value="Integrase_SAM-like_N"/>
</dbReference>
<keyword evidence="4 6" id="KW-0238">DNA-binding</keyword>
<dbReference type="GO" id="GO:0015074">
    <property type="term" value="P:DNA integration"/>
    <property type="evidence" value="ECO:0007669"/>
    <property type="project" value="UniProtKB-KW"/>
</dbReference>
<comment type="function">
    <text evidence="1">Site-specific tyrosine recombinase, which acts by catalyzing the cutting and rejoining of the recombining DNA molecules.</text>
</comment>
<dbReference type="Pfam" id="PF00589">
    <property type="entry name" value="Phage_integrase"/>
    <property type="match status" value="1"/>
</dbReference>
<feature type="domain" description="Core-binding (CB)" evidence="8">
    <location>
        <begin position="3"/>
        <end position="114"/>
    </location>
</feature>
<evidence type="ECO:0000256" key="2">
    <source>
        <dbReference type="ARBA" id="ARBA00008857"/>
    </source>
</evidence>
<organism evidence="9 10">
    <name type="scientific">Clostridium grantii DSM 8605</name>
    <dbReference type="NCBI Taxonomy" id="1121316"/>
    <lineage>
        <taxon>Bacteria</taxon>
        <taxon>Bacillati</taxon>
        <taxon>Bacillota</taxon>
        <taxon>Clostridia</taxon>
        <taxon>Eubacteriales</taxon>
        <taxon>Clostridiaceae</taxon>
        <taxon>Clostridium</taxon>
    </lineage>
</organism>
<dbReference type="PROSITE" id="PS51898">
    <property type="entry name" value="TYR_RECOMBINASE"/>
    <property type="match status" value="1"/>
</dbReference>
<evidence type="ECO:0000313" key="9">
    <source>
        <dbReference type="EMBL" id="SHH36792.1"/>
    </source>
</evidence>